<feature type="transmembrane region" description="Helical" evidence="1">
    <location>
        <begin position="74"/>
        <end position="93"/>
    </location>
</feature>
<feature type="transmembrane region" description="Helical" evidence="1">
    <location>
        <begin position="20"/>
        <end position="45"/>
    </location>
</feature>
<reference evidence="2" key="2">
    <citation type="submission" date="2023-01" db="EMBL/GenBank/DDBJ databases">
        <authorList>
            <person name="Sun Q."/>
            <person name="Evtushenko L."/>
        </authorList>
    </citation>
    <scope>NUCLEOTIDE SEQUENCE</scope>
    <source>
        <strain evidence="2">VKM B-1499</strain>
    </source>
</reference>
<feature type="transmembrane region" description="Helical" evidence="1">
    <location>
        <begin position="150"/>
        <end position="166"/>
    </location>
</feature>
<evidence type="ECO:0000256" key="1">
    <source>
        <dbReference type="SAM" id="Phobius"/>
    </source>
</evidence>
<dbReference type="Proteomes" id="UP001143509">
    <property type="component" value="Unassembled WGS sequence"/>
</dbReference>
<sequence>MEGYQMKLVGKYSAASALRWLLGFLNVFVMLATVAAGGALLISLVSPDFAAGLIDGLRDAPSDPRTPIGLAERLTILGGFLACGFTWWIINRLRRILLSVNQGDAFELANVKRLQAVGFGLLGIQLTALMLVFVAPQAIGQSAIDYKFDLGSWLGILVVFILAEVFRQGAAMRDEQLTTV</sequence>
<evidence type="ECO:0000313" key="2">
    <source>
        <dbReference type="EMBL" id="GLK48133.1"/>
    </source>
</evidence>
<dbReference type="InterPro" id="IPR021354">
    <property type="entry name" value="DUF2975"/>
</dbReference>
<protein>
    <recommendedName>
        <fullName evidence="4">DUF2975 domain-containing protein</fullName>
    </recommendedName>
</protein>
<keyword evidence="1" id="KW-0812">Transmembrane</keyword>
<organism evidence="2 3">
    <name type="scientific">Brevundimonas intermedia</name>
    <dbReference type="NCBI Taxonomy" id="74315"/>
    <lineage>
        <taxon>Bacteria</taxon>
        <taxon>Pseudomonadati</taxon>
        <taxon>Pseudomonadota</taxon>
        <taxon>Alphaproteobacteria</taxon>
        <taxon>Caulobacterales</taxon>
        <taxon>Caulobacteraceae</taxon>
        <taxon>Brevundimonas</taxon>
    </lineage>
</organism>
<comment type="caution">
    <text evidence="2">The sequence shown here is derived from an EMBL/GenBank/DDBJ whole genome shotgun (WGS) entry which is preliminary data.</text>
</comment>
<evidence type="ECO:0000313" key="3">
    <source>
        <dbReference type="Proteomes" id="UP001143509"/>
    </source>
</evidence>
<name>A0ABQ5T9W1_9CAUL</name>
<proteinExistence type="predicted"/>
<keyword evidence="1" id="KW-1133">Transmembrane helix</keyword>
<keyword evidence="1" id="KW-0472">Membrane</keyword>
<feature type="transmembrane region" description="Helical" evidence="1">
    <location>
        <begin position="114"/>
        <end position="138"/>
    </location>
</feature>
<keyword evidence="3" id="KW-1185">Reference proteome</keyword>
<evidence type="ECO:0008006" key="4">
    <source>
        <dbReference type="Google" id="ProtNLM"/>
    </source>
</evidence>
<gene>
    <name evidence="2" type="ORF">GCM10017620_11060</name>
</gene>
<dbReference type="Pfam" id="PF11188">
    <property type="entry name" value="DUF2975"/>
    <property type="match status" value="1"/>
</dbReference>
<reference evidence="2" key="1">
    <citation type="journal article" date="2014" name="Int. J. Syst. Evol. Microbiol.">
        <title>Complete genome of a new Firmicutes species belonging to the dominant human colonic microbiota ('Ruminococcus bicirculans') reveals two chromosomes and a selective capacity to utilize plant glucans.</title>
        <authorList>
            <consortium name="NISC Comparative Sequencing Program"/>
            <person name="Wegmann U."/>
            <person name="Louis P."/>
            <person name="Goesmann A."/>
            <person name="Henrissat B."/>
            <person name="Duncan S.H."/>
            <person name="Flint H.J."/>
        </authorList>
    </citation>
    <scope>NUCLEOTIDE SEQUENCE</scope>
    <source>
        <strain evidence="2">VKM B-1499</strain>
    </source>
</reference>
<accession>A0ABQ5T9W1</accession>
<dbReference type="EMBL" id="BSFD01000002">
    <property type="protein sequence ID" value="GLK48133.1"/>
    <property type="molecule type" value="Genomic_DNA"/>
</dbReference>